<dbReference type="Proteomes" id="UP000238274">
    <property type="component" value="Unassembled WGS sequence"/>
</dbReference>
<evidence type="ECO:0000256" key="3">
    <source>
        <dbReference type="ARBA" id="ARBA00022612"/>
    </source>
</evidence>
<dbReference type="PROSITE" id="PS50994">
    <property type="entry name" value="INTEGRASE"/>
    <property type="match status" value="1"/>
</dbReference>
<dbReference type="GO" id="GO:0003964">
    <property type="term" value="F:RNA-directed DNA polymerase activity"/>
    <property type="evidence" value="ECO:0007669"/>
    <property type="project" value="UniProtKB-KW"/>
</dbReference>
<dbReference type="Pfam" id="PF25597">
    <property type="entry name" value="SH3_retrovirus"/>
    <property type="match status" value="1"/>
</dbReference>
<feature type="coiled-coil region" evidence="21">
    <location>
        <begin position="19"/>
        <end position="46"/>
    </location>
</feature>
<evidence type="ECO:0000256" key="17">
    <source>
        <dbReference type="ARBA" id="ARBA00023113"/>
    </source>
</evidence>
<dbReference type="Gene3D" id="3.30.420.10">
    <property type="entry name" value="Ribonuclease H-like superfamily/Ribonuclease H"/>
    <property type="match status" value="1"/>
</dbReference>
<feature type="domain" description="Integrase catalytic" evidence="22">
    <location>
        <begin position="333"/>
        <end position="496"/>
    </location>
</feature>
<keyword evidence="16" id="KW-0808">Transferase</keyword>
<evidence type="ECO:0000256" key="9">
    <source>
        <dbReference type="ARBA" id="ARBA00022759"/>
    </source>
</evidence>
<reference evidence="24" key="2">
    <citation type="journal article" date="2018" name="BMC Genomics">
        <title>Genomic insights into host adaptation between the wheat stripe rust pathogen (Puccinia striiformis f. sp. tritici) and the barley stripe rust pathogen (Puccinia striiformis f. sp. hordei).</title>
        <authorList>
            <person name="Xia C."/>
            <person name="Wang M."/>
            <person name="Yin C."/>
            <person name="Cornejo O.E."/>
            <person name="Hulbert S.H."/>
            <person name="Chen X."/>
        </authorList>
    </citation>
    <scope>NUCLEOTIDE SEQUENCE [LARGE SCALE GENOMIC DNA]</scope>
    <source>
        <strain evidence="24">93TX-2</strain>
    </source>
</reference>
<gene>
    <name evidence="23" type="ORF">PSHT_12574</name>
</gene>
<dbReference type="GO" id="GO:0046872">
    <property type="term" value="F:metal ion binding"/>
    <property type="evidence" value="ECO:0007669"/>
    <property type="project" value="UniProtKB-KW"/>
</dbReference>
<keyword evidence="4" id="KW-0645">Protease</keyword>
<dbReference type="GO" id="GO:0003887">
    <property type="term" value="F:DNA-directed DNA polymerase activity"/>
    <property type="evidence" value="ECO:0007669"/>
    <property type="project" value="UniProtKB-KW"/>
</dbReference>
<evidence type="ECO:0000313" key="23">
    <source>
        <dbReference type="EMBL" id="POW01362.1"/>
    </source>
</evidence>
<dbReference type="InterPro" id="IPR057670">
    <property type="entry name" value="SH3_retrovirus"/>
</dbReference>
<evidence type="ECO:0000256" key="18">
    <source>
        <dbReference type="ARBA" id="ARBA00023172"/>
    </source>
</evidence>
<dbReference type="InterPro" id="IPR054722">
    <property type="entry name" value="PolX-like_BBD"/>
</dbReference>
<dbReference type="SUPFAM" id="SSF53098">
    <property type="entry name" value="Ribonuclease H-like"/>
    <property type="match status" value="1"/>
</dbReference>
<keyword evidence="2" id="KW-0815">Transposition</keyword>
<sequence>MAIDEEIDKKIAVAIDQLNTKFEKKIKEQNDQIEAQRDEIIHLKKTNASHFDNQSRWNKIVDELEHIKVALNEGFGLLRKPESTVHPGSLKKNTDSPADVKLEDTTICLPIKKVDSQQYNSHALIQPASESQLRQLDVPGAGGGKFLLDSGASTHVCGDIEQLITRQRLDHPKVIALAVADCTVDVTFKGTIEIPTATGTIKIGEVFYCPGVDGVILSVGRLTSNGWVLNISGEEAILSSPDGVKFSTQFRNFCWYLEMCKDVMNKITSTPSFDSYLWHRRLGHVSDIVVQRYLKMHFPDATKKLAWKPFFCEQCAKSKAVNKKAPGSESMITRDAPLDLLVTDIAGPFPEDIAGRKYVLTMRDHFSTYIWIGIIETRADAPAKILEWIHHLKNTLGKMPKCLRSDNAPEFTGTLKKALHNIGVEFAPVPPYSPEQNGEAERVNRTIGDMARTMLHESKLPATFWGYAYQTAMYIHNRIPNTKIDTSPLTKLYGVKVNPDKLYPFGARVLTLIPKENRTKLDEQSQEGQLIGYPQAGGGWLVWIPKEDKIVHSKSVMFHEFVNVPVKKVAKVSEIDIVLNQIVLKLGEEETDVISAQEQKSMAMLDQKVDRRLPTNIKTALICQDAYKWREAAEYEVVQFENLDVWEPVEPFKGVKALGARWVFVIKSPDKEGDLEIFRARYVAKGFNQRIGQDCNETYAPTAFYATATFDSN</sequence>
<dbReference type="Pfam" id="PF22936">
    <property type="entry name" value="Pol_BBD"/>
    <property type="match status" value="1"/>
</dbReference>
<name>A0A2S4UVQ5_9BASI</name>
<dbReference type="GO" id="GO:0006508">
    <property type="term" value="P:proteolysis"/>
    <property type="evidence" value="ECO:0007669"/>
    <property type="project" value="UniProtKB-KW"/>
</dbReference>
<evidence type="ECO:0000256" key="5">
    <source>
        <dbReference type="ARBA" id="ARBA00022695"/>
    </source>
</evidence>
<protein>
    <recommendedName>
        <fullName evidence="22">Integrase catalytic domain-containing protein</fullName>
    </recommendedName>
</protein>
<keyword evidence="12" id="KW-0460">Magnesium</keyword>
<keyword evidence="7" id="KW-0479">Metal-binding</keyword>
<evidence type="ECO:0000256" key="13">
    <source>
        <dbReference type="ARBA" id="ARBA00022884"/>
    </source>
</evidence>
<keyword evidence="9" id="KW-0255">Endonuclease</keyword>
<keyword evidence="17" id="KW-0917">Virion maturation</keyword>
<evidence type="ECO:0000256" key="12">
    <source>
        <dbReference type="ARBA" id="ARBA00022842"/>
    </source>
</evidence>
<keyword evidence="8" id="KW-0547">Nucleotide-binding</keyword>
<keyword evidence="13" id="KW-0694">RNA-binding</keyword>
<evidence type="ECO:0000256" key="8">
    <source>
        <dbReference type="ARBA" id="ARBA00022741"/>
    </source>
</evidence>
<keyword evidence="6" id="KW-0540">Nuclease</keyword>
<dbReference type="AlphaFoldDB" id="A0A2S4UVQ5"/>
<dbReference type="InterPro" id="IPR025724">
    <property type="entry name" value="GAG-pre-integrase_dom"/>
</dbReference>
<comment type="function">
    <text evidence="1">The aspartyl protease (PR) mediates the proteolytic cleavages of the Gag and Gag-Pol polyproteins after assembly of the VLP.</text>
</comment>
<dbReference type="InterPro" id="IPR039537">
    <property type="entry name" value="Retrotran_Ty1/copia-like"/>
</dbReference>
<evidence type="ECO:0000256" key="21">
    <source>
        <dbReference type="SAM" id="Coils"/>
    </source>
</evidence>
<evidence type="ECO:0000259" key="22">
    <source>
        <dbReference type="PROSITE" id="PS50994"/>
    </source>
</evidence>
<organism evidence="23 24">
    <name type="scientific">Puccinia striiformis</name>
    <dbReference type="NCBI Taxonomy" id="27350"/>
    <lineage>
        <taxon>Eukaryota</taxon>
        <taxon>Fungi</taxon>
        <taxon>Dikarya</taxon>
        <taxon>Basidiomycota</taxon>
        <taxon>Pucciniomycotina</taxon>
        <taxon>Pucciniomycetes</taxon>
        <taxon>Pucciniales</taxon>
        <taxon>Pucciniaceae</taxon>
        <taxon>Puccinia</taxon>
    </lineage>
</organism>
<evidence type="ECO:0000256" key="20">
    <source>
        <dbReference type="ARBA" id="ARBA00049244"/>
    </source>
</evidence>
<dbReference type="VEuPathDB" id="FungiDB:PSTT_06471"/>
<keyword evidence="11" id="KW-0067">ATP-binding</keyword>
<evidence type="ECO:0000256" key="1">
    <source>
        <dbReference type="ARBA" id="ARBA00002180"/>
    </source>
</evidence>
<keyword evidence="3" id="KW-1188">Viral release from host cell</keyword>
<keyword evidence="15" id="KW-0695">RNA-directed DNA polymerase</keyword>
<dbReference type="GO" id="GO:0004519">
    <property type="term" value="F:endonuclease activity"/>
    <property type="evidence" value="ECO:0007669"/>
    <property type="project" value="UniProtKB-KW"/>
</dbReference>
<dbReference type="InterPro" id="IPR036397">
    <property type="entry name" value="RNaseH_sf"/>
</dbReference>
<evidence type="ECO:0000256" key="4">
    <source>
        <dbReference type="ARBA" id="ARBA00022670"/>
    </source>
</evidence>
<evidence type="ECO:0000256" key="6">
    <source>
        <dbReference type="ARBA" id="ARBA00022722"/>
    </source>
</evidence>
<dbReference type="InterPro" id="IPR001584">
    <property type="entry name" value="Integrase_cat-core"/>
</dbReference>
<evidence type="ECO:0000256" key="19">
    <source>
        <dbReference type="ARBA" id="ARBA00048173"/>
    </source>
</evidence>
<reference evidence="24" key="3">
    <citation type="journal article" date="2018" name="Mol. Plant Microbe Interact.">
        <title>Genome sequence resources for the wheat stripe rust pathogen (Puccinia striiformis f. sp. tritici) and the barley stripe rust pathogen (Puccinia striiformis f. sp. hordei).</title>
        <authorList>
            <person name="Xia C."/>
            <person name="Wang M."/>
            <person name="Yin C."/>
            <person name="Cornejo O.E."/>
            <person name="Hulbert S.H."/>
            <person name="Chen X."/>
        </authorList>
    </citation>
    <scope>NUCLEOTIDE SEQUENCE [LARGE SCALE GENOMIC DNA]</scope>
    <source>
        <strain evidence="24">93TX-2</strain>
    </source>
</reference>
<evidence type="ECO:0000256" key="11">
    <source>
        <dbReference type="ARBA" id="ARBA00022840"/>
    </source>
</evidence>
<evidence type="ECO:0000256" key="16">
    <source>
        <dbReference type="ARBA" id="ARBA00022932"/>
    </source>
</evidence>
<dbReference type="GO" id="GO:0003723">
    <property type="term" value="F:RNA binding"/>
    <property type="evidence" value="ECO:0007669"/>
    <property type="project" value="UniProtKB-KW"/>
</dbReference>
<dbReference type="OrthoDB" id="3243429at2759"/>
<keyword evidence="5" id="KW-0548">Nucleotidyltransferase</keyword>
<comment type="catalytic activity">
    <reaction evidence="19">
        <text>DNA(n) + a 2'-deoxyribonucleoside 5'-triphosphate = DNA(n+1) + diphosphate</text>
        <dbReference type="Rhea" id="RHEA:22508"/>
        <dbReference type="Rhea" id="RHEA-COMP:17339"/>
        <dbReference type="Rhea" id="RHEA-COMP:17340"/>
        <dbReference type="ChEBI" id="CHEBI:33019"/>
        <dbReference type="ChEBI" id="CHEBI:61560"/>
        <dbReference type="ChEBI" id="CHEBI:173112"/>
        <dbReference type="EC" id="2.7.7.49"/>
    </reaction>
</comment>
<proteinExistence type="predicted"/>
<comment type="catalytic activity">
    <reaction evidence="20">
        <text>DNA(n) + a 2'-deoxyribonucleoside 5'-triphosphate = DNA(n+1) + diphosphate</text>
        <dbReference type="Rhea" id="RHEA:22508"/>
        <dbReference type="Rhea" id="RHEA-COMP:17339"/>
        <dbReference type="Rhea" id="RHEA-COMP:17340"/>
        <dbReference type="ChEBI" id="CHEBI:33019"/>
        <dbReference type="ChEBI" id="CHEBI:61560"/>
        <dbReference type="ChEBI" id="CHEBI:173112"/>
        <dbReference type="EC" id="2.7.7.7"/>
    </reaction>
</comment>
<dbReference type="PANTHER" id="PTHR42648">
    <property type="entry name" value="TRANSPOSASE, PUTATIVE-RELATED"/>
    <property type="match status" value="1"/>
</dbReference>
<dbReference type="Pfam" id="PF13976">
    <property type="entry name" value="gag_pre-integrs"/>
    <property type="match status" value="1"/>
</dbReference>
<dbReference type="GO" id="GO:0005634">
    <property type="term" value="C:nucleus"/>
    <property type="evidence" value="ECO:0007669"/>
    <property type="project" value="UniProtKB-ARBA"/>
</dbReference>
<evidence type="ECO:0000256" key="14">
    <source>
        <dbReference type="ARBA" id="ARBA00022908"/>
    </source>
</evidence>
<dbReference type="GO" id="GO:0008233">
    <property type="term" value="F:peptidase activity"/>
    <property type="evidence" value="ECO:0007669"/>
    <property type="project" value="UniProtKB-KW"/>
</dbReference>
<dbReference type="GO" id="GO:0015074">
    <property type="term" value="P:DNA integration"/>
    <property type="evidence" value="ECO:0007669"/>
    <property type="project" value="UniProtKB-KW"/>
</dbReference>
<dbReference type="InterPro" id="IPR012337">
    <property type="entry name" value="RNaseH-like_sf"/>
</dbReference>
<keyword evidence="21" id="KW-0175">Coiled coil</keyword>
<keyword evidence="18" id="KW-0233">DNA recombination</keyword>
<keyword evidence="16" id="KW-0239">DNA-directed DNA polymerase</keyword>
<evidence type="ECO:0000256" key="7">
    <source>
        <dbReference type="ARBA" id="ARBA00022723"/>
    </source>
</evidence>
<dbReference type="GO" id="GO:0032196">
    <property type="term" value="P:transposition"/>
    <property type="evidence" value="ECO:0007669"/>
    <property type="project" value="UniProtKB-KW"/>
</dbReference>
<dbReference type="EMBL" id="PKSM01000233">
    <property type="protein sequence ID" value="POW01362.1"/>
    <property type="molecule type" value="Genomic_DNA"/>
</dbReference>
<evidence type="ECO:0000256" key="15">
    <source>
        <dbReference type="ARBA" id="ARBA00022918"/>
    </source>
</evidence>
<accession>A0A2S4UVQ5</accession>
<evidence type="ECO:0000256" key="2">
    <source>
        <dbReference type="ARBA" id="ARBA00022578"/>
    </source>
</evidence>
<dbReference type="GO" id="GO:0006310">
    <property type="term" value="P:DNA recombination"/>
    <property type="evidence" value="ECO:0007669"/>
    <property type="project" value="UniProtKB-KW"/>
</dbReference>
<keyword evidence="24" id="KW-1185">Reference proteome</keyword>
<keyword evidence="14" id="KW-0229">DNA integration</keyword>
<keyword evidence="10" id="KW-0378">Hydrolase</keyword>
<evidence type="ECO:0000256" key="10">
    <source>
        <dbReference type="ARBA" id="ARBA00022801"/>
    </source>
</evidence>
<dbReference type="PANTHER" id="PTHR42648:SF11">
    <property type="entry name" value="TRANSPOSON TY4-P GAG-POL POLYPROTEIN"/>
    <property type="match status" value="1"/>
</dbReference>
<dbReference type="VEuPathDB" id="FungiDB:PSHT_12574"/>
<dbReference type="GO" id="GO:0005524">
    <property type="term" value="F:ATP binding"/>
    <property type="evidence" value="ECO:0007669"/>
    <property type="project" value="UniProtKB-KW"/>
</dbReference>
<reference evidence="23 24" key="1">
    <citation type="submission" date="2017-12" db="EMBL/GenBank/DDBJ databases">
        <title>Gene loss provides genomic basis for host adaptation in cereal stripe rust fungi.</title>
        <authorList>
            <person name="Xia C."/>
        </authorList>
    </citation>
    <scope>NUCLEOTIDE SEQUENCE [LARGE SCALE GENOMIC DNA]</scope>
    <source>
        <strain evidence="23 24">93TX-2</strain>
    </source>
</reference>
<evidence type="ECO:0000313" key="24">
    <source>
        <dbReference type="Proteomes" id="UP000238274"/>
    </source>
</evidence>
<comment type="caution">
    <text evidence="23">The sequence shown here is derived from an EMBL/GenBank/DDBJ whole genome shotgun (WGS) entry which is preliminary data.</text>
</comment>